<feature type="transmembrane region" description="Helical" evidence="6">
    <location>
        <begin position="375"/>
        <end position="395"/>
    </location>
</feature>
<dbReference type="OMA" id="ITRSFPP"/>
<keyword evidence="2 6" id="KW-0812">Transmembrane</keyword>
<evidence type="ECO:0000256" key="1">
    <source>
        <dbReference type="ARBA" id="ARBA00004141"/>
    </source>
</evidence>
<sequence length="528" mass="56108">MPSQTTSESSPLLPQAPTPTGSDHVATSVVLSQCRAMIVITLVGGLSFFSSFCNGIVVIALPAMQPALALPEGLLVWPSSSYFLTAGSCLLLAGSLADVVGNKRVNLVGSFLAAVSALACGLAKTAGEMITYRAIQGITYAIITPSSISIISNSVKEGRLRNMGFACMGFSQPIGFCMGLTLAGLFTETIGWRSAFYLAAAVSGLLFLIGIWALPRDIRPEAEAGPSIWKRLVVEIDLVGVAVASTGLALLSYVLATLSSDINNIRKTSSIVLLILACLCVPLFATWMHCQVRNSRVALIPNSLWQSHVFTSLCIMVLLSNALANCMELYSSFFFQQVQGTSAVKASLQVAPSLVAGAMASILTGMSAHRMSSFLWMLLVSSVISTFAPLLMAVVRTNQPYWQNALFAQILTPINCDVLFPLGLLTISDIFPQNMQALSGAVFNTCAQLGGAIGMSVTQLIASSVTSGSPYPDKSSPEALMEGYRASFWTMFAWMVFLCVVCLLGMRRIGKEGSVDVSFGHQPARVTL</sequence>
<evidence type="ECO:0000313" key="8">
    <source>
        <dbReference type="EMBL" id="OAA40307.1"/>
    </source>
</evidence>
<evidence type="ECO:0000256" key="2">
    <source>
        <dbReference type="ARBA" id="ARBA00022692"/>
    </source>
</evidence>
<feature type="transmembrane region" description="Helical" evidence="6">
    <location>
        <begin position="268"/>
        <end position="288"/>
    </location>
</feature>
<feature type="transmembrane region" description="Helical" evidence="6">
    <location>
        <begin position="486"/>
        <end position="506"/>
    </location>
</feature>
<dbReference type="PANTHER" id="PTHR42718:SF27">
    <property type="entry name" value="TRANSPORTER, PUTATIVE-RELATED"/>
    <property type="match status" value="1"/>
</dbReference>
<feature type="transmembrane region" description="Helical" evidence="6">
    <location>
        <begin position="236"/>
        <end position="256"/>
    </location>
</feature>
<comment type="caution">
    <text evidence="8">The sequence shown here is derived from an EMBL/GenBank/DDBJ whole genome shotgun (WGS) entry which is preliminary data.</text>
</comment>
<accession>A0A167BQR3</accession>
<dbReference type="InterPro" id="IPR020846">
    <property type="entry name" value="MFS_dom"/>
</dbReference>
<feature type="transmembrane region" description="Helical" evidence="6">
    <location>
        <begin position="107"/>
        <end position="124"/>
    </location>
</feature>
<proteinExistence type="predicted"/>
<dbReference type="Gene3D" id="1.20.1250.20">
    <property type="entry name" value="MFS general substrate transporter like domains"/>
    <property type="match status" value="1"/>
</dbReference>
<organism evidence="8 9">
    <name type="scientific">Metarhizium rileyi (strain RCEF 4871)</name>
    <name type="common">Nomuraea rileyi</name>
    <dbReference type="NCBI Taxonomy" id="1649241"/>
    <lineage>
        <taxon>Eukaryota</taxon>
        <taxon>Fungi</taxon>
        <taxon>Dikarya</taxon>
        <taxon>Ascomycota</taxon>
        <taxon>Pezizomycotina</taxon>
        <taxon>Sordariomycetes</taxon>
        <taxon>Hypocreomycetidae</taxon>
        <taxon>Hypocreales</taxon>
        <taxon>Clavicipitaceae</taxon>
        <taxon>Metarhizium</taxon>
    </lineage>
</organism>
<evidence type="ECO:0000256" key="5">
    <source>
        <dbReference type="SAM" id="MobiDB-lite"/>
    </source>
</evidence>
<dbReference type="Pfam" id="PF07690">
    <property type="entry name" value="MFS_1"/>
    <property type="match status" value="1"/>
</dbReference>
<dbReference type="Proteomes" id="UP000243498">
    <property type="component" value="Unassembled WGS sequence"/>
</dbReference>
<dbReference type="AlphaFoldDB" id="A0A167BQR3"/>
<reference evidence="8 9" key="1">
    <citation type="journal article" date="2016" name="Genome Biol. Evol.">
        <title>Divergent and convergent evolution of fungal pathogenicity.</title>
        <authorList>
            <person name="Shang Y."/>
            <person name="Xiao G."/>
            <person name="Zheng P."/>
            <person name="Cen K."/>
            <person name="Zhan S."/>
            <person name="Wang C."/>
        </authorList>
    </citation>
    <scope>NUCLEOTIDE SEQUENCE [LARGE SCALE GENOMIC DNA]</scope>
    <source>
        <strain evidence="8 9">RCEF 4871</strain>
    </source>
</reference>
<feature type="domain" description="Major facilitator superfamily (MFS) profile" evidence="7">
    <location>
        <begin position="39"/>
        <end position="514"/>
    </location>
</feature>
<keyword evidence="3 6" id="KW-1133">Transmembrane helix</keyword>
<dbReference type="GO" id="GO:0016020">
    <property type="term" value="C:membrane"/>
    <property type="evidence" value="ECO:0007669"/>
    <property type="project" value="UniProtKB-SubCell"/>
</dbReference>
<keyword evidence="4 6" id="KW-0472">Membrane</keyword>
<feature type="transmembrane region" description="Helical" evidence="6">
    <location>
        <begin position="38"/>
        <end position="61"/>
    </location>
</feature>
<comment type="subcellular location">
    <subcellularLocation>
        <location evidence="1">Membrane</location>
        <topology evidence="1">Multi-pass membrane protein</topology>
    </subcellularLocation>
</comment>
<feature type="transmembrane region" description="Helical" evidence="6">
    <location>
        <begin position="401"/>
        <end position="425"/>
    </location>
</feature>
<evidence type="ECO:0000256" key="4">
    <source>
        <dbReference type="ARBA" id="ARBA00023136"/>
    </source>
</evidence>
<feature type="region of interest" description="Disordered" evidence="5">
    <location>
        <begin position="1"/>
        <end position="21"/>
    </location>
</feature>
<gene>
    <name evidence="8" type="ORF">NOR_05868</name>
</gene>
<feature type="transmembrane region" description="Helical" evidence="6">
    <location>
        <begin position="350"/>
        <end position="368"/>
    </location>
</feature>
<dbReference type="SUPFAM" id="SSF103473">
    <property type="entry name" value="MFS general substrate transporter"/>
    <property type="match status" value="1"/>
</dbReference>
<feature type="compositionally biased region" description="Polar residues" evidence="5">
    <location>
        <begin position="1"/>
        <end position="12"/>
    </location>
</feature>
<dbReference type="InterPro" id="IPR036259">
    <property type="entry name" value="MFS_trans_sf"/>
</dbReference>
<evidence type="ECO:0000313" key="9">
    <source>
        <dbReference type="Proteomes" id="UP000243498"/>
    </source>
</evidence>
<evidence type="ECO:0000256" key="6">
    <source>
        <dbReference type="SAM" id="Phobius"/>
    </source>
</evidence>
<dbReference type="PROSITE" id="PS50850">
    <property type="entry name" value="MFS"/>
    <property type="match status" value="1"/>
</dbReference>
<dbReference type="EMBL" id="AZHC01000019">
    <property type="protein sequence ID" value="OAA40307.1"/>
    <property type="molecule type" value="Genomic_DNA"/>
</dbReference>
<feature type="transmembrane region" description="Helical" evidence="6">
    <location>
        <begin position="163"/>
        <end position="183"/>
    </location>
</feature>
<dbReference type="OrthoDB" id="2130629at2759"/>
<keyword evidence="9" id="KW-1185">Reference proteome</keyword>
<feature type="transmembrane region" description="Helical" evidence="6">
    <location>
        <begin position="437"/>
        <end position="466"/>
    </location>
</feature>
<dbReference type="PANTHER" id="PTHR42718">
    <property type="entry name" value="MAJOR FACILITATOR SUPERFAMILY MULTIDRUG TRANSPORTER MFSC"/>
    <property type="match status" value="1"/>
</dbReference>
<evidence type="ECO:0000256" key="3">
    <source>
        <dbReference type="ARBA" id="ARBA00022989"/>
    </source>
</evidence>
<name>A0A167BQR3_METRR</name>
<feature type="transmembrane region" description="Helical" evidence="6">
    <location>
        <begin position="195"/>
        <end position="215"/>
    </location>
</feature>
<dbReference type="GO" id="GO:0022857">
    <property type="term" value="F:transmembrane transporter activity"/>
    <property type="evidence" value="ECO:0007669"/>
    <property type="project" value="InterPro"/>
</dbReference>
<feature type="transmembrane region" description="Helical" evidence="6">
    <location>
        <begin position="81"/>
        <end position="100"/>
    </location>
</feature>
<dbReference type="Gene3D" id="1.20.1720.10">
    <property type="entry name" value="Multidrug resistance protein D"/>
    <property type="match status" value="1"/>
</dbReference>
<evidence type="ECO:0000259" key="7">
    <source>
        <dbReference type="PROSITE" id="PS50850"/>
    </source>
</evidence>
<feature type="transmembrane region" description="Helical" evidence="6">
    <location>
        <begin position="309"/>
        <end position="330"/>
    </location>
</feature>
<feature type="transmembrane region" description="Helical" evidence="6">
    <location>
        <begin position="130"/>
        <end position="151"/>
    </location>
</feature>
<protein>
    <submittedName>
        <fullName evidence="8">Major facilitator superfamily domain, general substrate transporter</fullName>
    </submittedName>
</protein>
<dbReference type="InterPro" id="IPR011701">
    <property type="entry name" value="MFS"/>
</dbReference>